<accession>A0AAD1U9Q8</accession>
<dbReference type="AlphaFoldDB" id="A0AAD1U9Q8"/>
<gene>
    <name evidence="2" type="ORF">ECRASSUSDP1_LOCUS6297</name>
</gene>
<sequence length="187" mass="21523">MIPIEKDAPIELNSQTPISKEETKDCCTSPKSKSLKKKAARRTRPRADLCLKKTLRDVKKFYVQLFKAQNPEIVKRRYVNCKIEMVFENMQWTLMDLMPSDLITDDLVYYSIGILSIKSLDDLDCSKSVKIEISTYLATIRNFTIKGFNEVMKSTLFRSLCVPVILQGDKESARILQDKLLFNNLSS</sequence>
<evidence type="ECO:0000313" key="3">
    <source>
        <dbReference type="Proteomes" id="UP001295684"/>
    </source>
</evidence>
<evidence type="ECO:0000256" key="1">
    <source>
        <dbReference type="SAM" id="MobiDB-lite"/>
    </source>
</evidence>
<name>A0AAD1U9Q8_EUPCR</name>
<keyword evidence="3" id="KW-1185">Reference proteome</keyword>
<reference evidence="2" key="1">
    <citation type="submission" date="2023-07" db="EMBL/GenBank/DDBJ databases">
        <authorList>
            <consortium name="AG Swart"/>
            <person name="Singh M."/>
            <person name="Singh A."/>
            <person name="Seah K."/>
            <person name="Emmerich C."/>
        </authorList>
    </citation>
    <scope>NUCLEOTIDE SEQUENCE</scope>
    <source>
        <strain evidence="2">DP1</strain>
    </source>
</reference>
<organism evidence="2 3">
    <name type="scientific">Euplotes crassus</name>
    <dbReference type="NCBI Taxonomy" id="5936"/>
    <lineage>
        <taxon>Eukaryota</taxon>
        <taxon>Sar</taxon>
        <taxon>Alveolata</taxon>
        <taxon>Ciliophora</taxon>
        <taxon>Intramacronucleata</taxon>
        <taxon>Spirotrichea</taxon>
        <taxon>Hypotrichia</taxon>
        <taxon>Euplotida</taxon>
        <taxon>Euplotidae</taxon>
        <taxon>Moneuplotes</taxon>
    </lineage>
</organism>
<dbReference type="EMBL" id="CAMPGE010006103">
    <property type="protein sequence ID" value="CAI2364947.1"/>
    <property type="molecule type" value="Genomic_DNA"/>
</dbReference>
<evidence type="ECO:0000313" key="2">
    <source>
        <dbReference type="EMBL" id="CAI2364947.1"/>
    </source>
</evidence>
<protein>
    <submittedName>
        <fullName evidence="2">Uncharacterized protein</fullName>
    </submittedName>
</protein>
<proteinExistence type="predicted"/>
<dbReference type="Proteomes" id="UP001295684">
    <property type="component" value="Unassembled WGS sequence"/>
</dbReference>
<feature type="region of interest" description="Disordered" evidence="1">
    <location>
        <begin position="1"/>
        <end position="40"/>
    </location>
</feature>
<comment type="caution">
    <text evidence="2">The sequence shown here is derived from an EMBL/GenBank/DDBJ whole genome shotgun (WGS) entry which is preliminary data.</text>
</comment>